<protein>
    <submittedName>
        <fullName evidence="1">Uncharacterized protein</fullName>
    </submittedName>
</protein>
<dbReference type="EMBL" id="APVL01000007">
    <property type="protein sequence ID" value="EWG10976.1"/>
    <property type="molecule type" value="Genomic_DNA"/>
</dbReference>
<name>W7L6D0_CYTFI</name>
<dbReference type="eggNOG" id="COG1388">
    <property type="taxonomic scope" value="Bacteria"/>
</dbReference>
<dbReference type="Proteomes" id="UP000019270">
    <property type="component" value="Unassembled WGS sequence"/>
</dbReference>
<dbReference type="PATRIC" id="fig|1307436.3.peg.2312"/>
<accession>W7L6D0</accession>
<dbReference type="Pfam" id="PF26349">
    <property type="entry name" value="YoqH"/>
    <property type="match status" value="1"/>
</dbReference>
<dbReference type="AlphaFoldDB" id="W7L6D0"/>
<sequence>MEVIQMKKRFLILPVFIVFFALQINTAHAGFLSYPCSIVLEPVNEIPNSSGTALIAKIKKPYTDQPGSSARERTGVGVYADWMPMPSAFGDYDQYEGFAQIPGEISWRFHMNLVKEDQPSWFGGSPWVGKFDEISAALSAETIVSIRLSNSRTNRLGPAILQGTLKGCVK</sequence>
<evidence type="ECO:0000313" key="1">
    <source>
        <dbReference type="EMBL" id="EWG10976.1"/>
    </source>
</evidence>
<reference evidence="1 2" key="2">
    <citation type="journal article" date="2016" name="Sci. Rep.">
        <title>A novel serine protease, Sep1, from Bacillus firmus DS-1 has nematicidal activity and degrades multiple intestinal-associated nematode proteins.</title>
        <authorList>
            <person name="Geng C."/>
            <person name="Nie X."/>
            <person name="Tang Z."/>
            <person name="Zhang Y."/>
            <person name="Lin J."/>
            <person name="Sun M."/>
            <person name="Peng D."/>
        </authorList>
    </citation>
    <scope>NUCLEOTIDE SEQUENCE [LARGE SCALE GENOMIC DNA]</scope>
    <source>
        <strain evidence="1 2">DS1</strain>
    </source>
</reference>
<comment type="caution">
    <text evidence="1">The sequence shown here is derived from an EMBL/GenBank/DDBJ whole genome shotgun (WGS) entry which is preliminary data.</text>
</comment>
<reference evidence="2" key="1">
    <citation type="submission" date="2013-03" db="EMBL/GenBank/DDBJ databases">
        <title>Draft genome sequence of Bacillus firmus DS1.</title>
        <authorList>
            <person name="Peng D."/>
            <person name="Zhu L."/>
            <person name="Sun M."/>
        </authorList>
    </citation>
    <scope>NUCLEOTIDE SEQUENCE [LARGE SCALE GENOMIC DNA]</scope>
    <source>
        <strain evidence="2">DS1</strain>
    </source>
</reference>
<evidence type="ECO:0000313" key="2">
    <source>
        <dbReference type="Proteomes" id="UP000019270"/>
    </source>
</evidence>
<gene>
    <name evidence="1" type="ORF">PBF_10807</name>
</gene>
<organism evidence="1 2">
    <name type="scientific">Cytobacillus firmus DS1</name>
    <dbReference type="NCBI Taxonomy" id="1307436"/>
    <lineage>
        <taxon>Bacteria</taxon>
        <taxon>Bacillati</taxon>
        <taxon>Bacillota</taxon>
        <taxon>Bacilli</taxon>
        <taxon>Bacillales</taxon>
        <taxon>Bacillaceae</taxon>
        <taxon>Cytobacillus</taxon>
    </lineage>
</organism>
<dbReference type="InterPro" id="IPR058968">
    <property type="entry name" value="YoqH-like"/>
</dbReference>
<proteinExistence type="predicted"/>